<feature type="domain" description="STAS" evidence="3">
    <location>
        <begin position="19"/>
        <end position="106"/>
    </location>
</feature>
<name>A0A433RR90_9BACL</name>
<evidence type="ECO:0000313" key="4">
    <source>
        <dbReference type="EMBL" id="RUS53134.1"/>
    </source>
</evidence>
<comment type="caution">
    <text evidence="4">The sequence shown here is derived from an EMBL/GenBank/DDBJ whole genome shotgun (WGS) entry which is preliminary data.</text>
</comment>
<organism evidence="4 5">
    <name type="scientific">Candidatus Kurthia intestinigallinarum</name>
    <dbReference type="NCBI Taxonomy" id="1562256"/>
    <lineage>
        <taxon>Bacteria</taxon>
        <taxon>Bacillati</taxon>
        <taxon>Bacillota</taxon>
        <taxon>Bacilli</taxon>
        <taxon>Bacillales</taxon>
        <taxon>Caryophanaceae</taxon>
        <taxon>Kurthia</taxon>
    </lineage>
</organism>
<protein>
    <recommendedName>
        <fullName evidence="2">Anti-sigma factor antagonist</fullName>
    </recommendedName>
</protein>
<evidence type="ECO:0000256" key="1">
    <source>
        <dbReference type="ARBA" id="ARBA00009013"/>
    </source>
</evidence>
<dbReference type="Gene3D" id="3.30.750.24">
    <property type="entry name" value="STAS domain"/>
    <property type="match status" value="1"/>
</dbReference>
<dbReference type="Pfam" id="PF01740">
    <property type="entry name" value="STAS"/>
    <property type="match status" value="1"/>
</dbReference>
<dbReference type="NCBIfam" id="TIGR00377">
    <property type="entry name" value="ant_ant_sig"/>
    <property type="match status" value="1"/>
</dbReference>
<evidence type="ECO:0000256" key="2">
    <source>
        <dbReference type="RuleBase" id="RU003749"/>
    </source>
</evidence>
<dbReference type="EMBL" id="JTFC01000039">
    <property type="protein sequence ID" value="RUS53134.1"/>
    <property type="molecule type" value="Genomic_DNA"/>
</dbReference>
<keyword evidence="5" id="KW-1185">Reference proteome</keyword>
<proteinExistence type="inferred from homology"/>
<accession>A0A433RR90</accession>
<evidence type="ECO:0000313" key="5">
    <source>
        <dbReference type="Proteomes" id="UP000288623"/>
    </source>
</evidence>
<sequence>MDLTVNITIQEDNSVLGVISGEIDAYTAPKLREQLLAIDTKSAKKAVLDLADVGYMDSTGIGVIVAFYKSVIADGGDLTLIGLSPRLKRLFDITGLSGIIHVEEEA</sequence>
<dbReference type="PANTHER" id="PTHR33495:SF2">
    <property type="entry name" value="ANTI-SIGMA FACTOR ANTAGONIST TM_1081-RELATED"/>
    <property type="match status" value="1"/>
</dbReference>
<evidence type="ECO:0000259" key="3">
    <source>
        <dbReference type="PROSITE" id="PS50801"/>
    </source>
</evidence>
<dbReference type="RefSeq" id="WP_126991388.1">
    <property type="nucleotide sequence ID" value="NZ_JTFC01000039.1"/>
</dbReference>
<dbReference type="GO" id="GO:0043856">
    <property type="term" value="F:anti-sigma factor antagonist activity"/>
    <property type="evidence" value="ECO:0007669"/>
    <property type="project" value="InterPro"/>
</dbReference>
<reference evidence="4 5" key="1">
    <citation type="submission" date="2014-11" db="EMBL/GenBank/DDBJ databases">
        <title>Genome sequence and analysis of novel Kurthia sp.</title>
        <authorList>
            <person name="Lawson J.N."/>
            <person name="Gonzalez J.E."/>
            <person name="Rinauldi L."/>
            <person name="Xuan Z."/>
            <person name="Firman A."/>
            <person name="Shaddox L."/>
            <person name="Trudeau A."/>
            <person name="Shah S."/>
            <person name="Reiman D."/>
        </authorList>
    </citation>
    <scope>NUCLEOTIDE SEQUENCE [LARGE SCALE GENOMIC DNA]</scope>
    <source>
        <strain evidence="4 5">3B1D</strain>
    </source>
</reference>
<dbReference type="InterPro" id="IPR002645">
    <property type="entry name" value="STAS_dom"/>
</dbReference>
<dbReference type="InterPro" id="IPR036513">
    <property type="entry name" value="STAS_dom_sf"/>
</dbReference>
<dbReference type="Proteomes" id="UP000288623">
    <property type="component" value="Unassembled WGS sequence"/>
</dbReference>
<comment type="similarity">
    <text evidence="1 2">Belongs to the anti-sigma-factor antagonist family.</text>
</comment>
<dbReference type="PANTHER" id="PTHR33495">
    <property type="entry name" value="ANTI-SIGMA FACTOR ANTAGONIST TM_1081-RELATED-RELATED"/>
    <property type="match status" value="1"/>
</dbReference>
<gene>
    <name evidence="4" type="ORF">QI30_14830</name>
</gene>
<dbReference type="SUPFAM" id="SSF52091">
    <property type="entry name" value="SpoIIaa-like"/>
    <property type="match status" value="1"/>
</dbReference>
<dbReference type="PROSITE" id="PS50801">
    <property type="entry name" value="STAS"/>
    <property type="match status" value="1"/>
</dbReference>
<dbReference type="AlphaFoldDB" id="A0A433RR90"/>
<dbReference type="CDD" id="cd07043">
    <property type="entry name" value="STAS_anti-anti-sigma_factors"/>
    <property type="match status" value="1"/>
</dbReference>
<dbReference type="InterPro" id="IPR003658">
    <property type="entry name" value="Anti-sigma_ant"/>
</dbReference>
<dbReference type="OrthoDB" id="9793697at2"/>